<dbReference type="OrthoDB" id="7553586at2759"/>
<protein>
    <submittedName>
        <fullName evidence="4">Protein translocase subunit SecA</fullName>
    </submittedName>
</protein>
<dbReference type="SMART" id="SM00957">
    <property type="entry name" value="SecA_DEAD"/>
    <property type="match status" value="1"/>
</dbReference>
<dbReference type="EMBL" id="LNIX01000026">
    <property type="protein sequence ID" value="OXA42347.1"/>
    <property type="molecule type" value="Genomic_DNA"/>
</dbReference>
<dbReference type="InterPro" id="IPR011115">
    <property type="entry name" value="SecA_DEAD"/>
</dbReference>
<dbReference type="GO" id="GO:0005524">
    <property type="term" value="F:ATP binding"/>
    <property type="evidence" value="ECO:0007669"/>
    <property type="project" value="InterPro"/>
</dbReference>
<dbReference type="InterPro" id="IPR036670">
    <property type="entry name" value="SecA_X-link_sf"/>
</dbReference>
<dbReference type="GO" id="GO:0016020">
    <property type="term" value="C:membrane"/>
    <property type="evidence" value="ECO:0007669"/>
    <property type="project" value="InterPro"/>
</dbReference>
<dbReference type="SUPFAM" id="SSF48371">
    <property type="entry name" value="ARM repeat"/>
    <property type="match status" value="1"/>
</dbReference>
<dbReference type="Gene3D" id="3.40.50.300">
    <property type="entry name" value="P-loop containing nucleotide triphosphate hydrolases"/>
    <property type="match status" value="3"/>
</dbReference>
<keyword evidence="5" id="KW-1185">Reference proteome</keyword>
<sequence>MAKLLTDQVRMLELPTYSTSEIRSILQNLLKTKPSHSLLISVLPSLWNISRLHGCPQNVINQLVDAFQNPQATLVTKLIISQVLLNCSTCGSKLIEWDDVDKLIRNLATFESSELVTTIKSILVRAVCNLNITVDKLDYDKLSFGVNADVRMLVMQKFGIVKKEQLNEVTSTTAQSQYVEYLSNIGSPGGVRHINSSKVNRAHAIKSQQKSIAKCRETFSEKIDLVDISISAALKDRKRMLQGGLIQSKVPLNLPPKQQSDKSWYRTTYYQVVNMLGLARQGGRTMASSDIQYLYDCLIGTQFSLAFRITVDKMVAEALFLISGKQLIPLNIYNGLLDHLLSRTKQVGSSDVLAICKWILQTVENCVARGSAASFEIWHKSILLQFQNCSFCTLEMKGIIMDIFSSALGNSDVDSLRKMFQVTLTYLKNGEMEERSLRFVNLQAISPRFVMDLFSHDVIVDLVNVIVNRTDDSVVQTGVAEIIENYLDHENTKPLKQQELMKLGMLASESSHDQSDLVFALVRIILSCFEKSKEIPNKEILSCLVICSKLAEDERLIGLIILALKRFSRMVEIPHVEILLPRLLLDTRISEDSLLLSPPEVRKCNDENESNDDMDKVYVSACVGETIMNSFNWNKTLAWDTVLCERVMLHFMEVLEKSQDSQSRIFAAKFAHLTWHQFGPVHISKLTEFVEDEVADVQVLVSRAVCKGLQIYSGASSSVTPKELLLSVGAIYKFDATLHDGIDYSDELNVAILNIFLNEVKKVGMVIPSGMFSLLSEILIHSFDKVDLCLDILSTYCNTFLKGKSFHETFFHLKIGVSVPPSVVQTVAKRLIKYGHSGDLGLLLKASWNQVLDPMSFFTLRMDLASICVNSVLTKTKLSDEGFNVVGITHQYFSSLPEKVGLSALRYLKGYVKEGYMLPKFTQSVLQQCLREKGQHFEDALLCFSIAAELGQSIPLEAVESLKPFRKYSDRNSKLIVKLGLSFVENNQIVDEDMNKWILNCFITNCKKITKECDPLLRYVIKYGINSRHLPTNCMQTLCQKCIELLSRKKFNQELGDCLIETLSNDNIDLGSNIKKTLVKTLLKMLPFCKNLNTINKIIVLVATTLVKDPSTKLTDNDVNLLISISGKSSSVQVRGVMATLLKKLDLSKSQLARVSITTICEVEDDLIFIEKLLSFLQENRDVAIKSLIGEETRLWHRLQKHVEHEGIHQKLLKVLDILVTDREAVTEIPNNCSVMCSTSISEIVVQSLETNIGRGSNILKEIDAKFGNSSGFSPSTKLWIEVESISKIRDTTTRRDVLERIKVALLAGVVPPRDCIPKIVKFAKFPGQCGTWLEILLHLDLQNSDLETFNLLNDIFLNQSDGVSIPVIYGVSAFFRKFESVEEIISKCHKFCDNLVHLFSASVEREYRIAVLDCLSQLCKTMTNPPKTLIDKLLCNLYSEDGFIRKISFQGLNYIYQGGTRDVAFLEYLDNLHGKILSLVAKSEITSTMLEAFDKYNLSQFQLNLLQTFVSCDFLDLEVISLVNENWWPFHLLVSNLMMKFTSKEVEKIDFLRKFYELKDWAGSEEAAHKMADLLTTCFSFKTCPDDLPGAIDIILSLRYEEVEEFLHLRSSTWVTTLYKLSLKRLISGKLQENFSKAGDNLNDFISKNLPFPLAVKLVRSVKKIDDVSKLYDVLKLCKNHLADMEDQVDFNACVNISDLKLQVEQYILQRLIKTYCLHGGNARDAAILKRNIGLIHSGGISFQAVVDILQFGKISIDRNCRKSWGQVVRVMAESWAGEETIFEVLKKLGQTEEKFWIQEARQLTLSTSSGFLGKGRKQMSEILEHLELKNVDKSQLAATFENCVKMGIYKSRYCYAGLEKVIGEWTISDVKKWAKMVNMRFRMVMLELDKEFAIEALSVAYRAFYLHSNFQLTAVQIVSIYTGLVKGLQGQIQQVATGSGKSTIIAILAAINALRGLKVDIFTSNPILAERDAISWSPFYAMFNLSCSHNVDSGIYLKGPKHCYKSHIVYGETSQFQFDFLRDHYSGLGTLAGRKHQFALIDEADSLLIDDLNKIARLSSPIPGMDCLQILYHLTYHRLATLEKRFLAFESFMLYVEGKLTRLDSGLISLQLADKSSGELLEIPDLLGYIKSGRSLSEAGIIIVDDIEKFVKGHLTNFLKALITDELPPPGFEVRAEDKIKIPKCMTVFVQNQIPKWVDNCITAFNYSENKHYVVDNGEIKPVDYNTTGIINNSTAWSDGLHQFLQIKHNLKLTSETVTTNFLSNISLFRKYRRTIFPAERSESSSVKDNFTFVEHNIIGFTGTIGSTHAQNVIQNLYNITPIKMPSAYHHLYVQYPDILVPTERQWLHEITASALHHAHHGRRGVLIICETIGDAMLIYDGIKATNMSFVVKLYTQNNSNQETTIAKIYPGEIFIATNLAGRGTDINAHDVEKFGGLHVCLTFVPNNVRVEEQAFGRTSRQGQLGSGQLICRSGLTTGIELRKLRDLEQETHLDEYLQTELPIVLAKDECFSHFCKLLHDFRAKLKTTYRPGYVTTAKNIWNYSPTISESVIIQALEERWSFFVCQIDHGIISSEIALASYYLLERRIKKQYEVGSLIRSPFYYIMLGNDFLGRDSKWKNFLEDAKTCYKKAIDLDKDFSTAGFVGLGYVALKGTMHAVRKNTHEFNYRTKAIGYLTEALPLQCRENLVILWEVLDIVERPE</sequence>
<evidence type="ECO:0000313" key="5">
    <source>
        <dbReference type="Proteomes" id="UP000198287"/>
    </source>
</evidence>
<name>A0A226DC96_FOLCA</name>
<dbReference type="InterPro" id="IPR000185">
    <property type="entry name" value="SecA"/>
</dbReference>
<keyword evidence="1" id="KW-0813">Transport</keyword>
<evidence type="ECO:0000256" key="2">
    <source>
        <dbReference type="ARBA" id="ARBA00023010"/>
    </source>
</evidence>
<dbReference type="Gene3D" id="3.90.1440.10">
    <property type="entry name" value="SecA, preprotein cross-linking domain"/>
    <property type="match status" value="1"/>
</dbReference>
<dbReference type="InterPro" id="IPR016024">
    <property type="entry name" value="ARM-type_fold"/>
</dbReference>
<dbReference type="InterPro" id="IPR027417">
    <property type="entry name" value="P-loop_NTPase"/>
</dbReference>
<dbReference type="Proteomes" id="UP000198287">
    <property type="component" value="Unassembled WGS sequence"/>
</dbReference>
<dbReference type="PANTHER" id="PTHR30612">
    <property type="entry name" value="SECA INNER MEMBRANE COMPONENT OF SEC PROTEIN SECRETION SYSTEM"/>
    <property type="match status" value="1"/>
</dbReference>
<gene>
    <name evidence="4" type="ORF">Fcan01_22959</name>
</gene>
<dbReference type="Pfam" id="PF07517">
    <property type="entry name" value="SecA_DEAD"/>
    <property type="match status" value="1"/>
</dbReference>
<dbReference type="PROSITE" id="PS51196">
    <property type="entry name" value="SECA_MOTOR_DEAD"/>
    <property type="match status" value="1"/>
</dbReference>
<proteinExistence type="predicted"/>
<dbReference type="PRINTS" id="PR00906">
    <property type="entry name" value="SECA"/>
</dbReference>
<feature type="domain" description="SecA family profile" evidence="3">
    <location>
        <begin position="1832"/>
        <end position="2503"/>
    </location>
</feature>
<dbReference type="GO" id="GO:0006605">
    <property type="term" value="P:protein targeting"/>
    <property type="evidence" value="ECO:0007669"/>
    <property type="project" value="InterPro"/>
</dbReference>
<evidence type="ECO:0000256" key="1">
    <source>
        <dbReference type="ARBA" id="ARBA00022927"/>
    </source>
</evidence>
<organism evidence="4 5">
    <name type="scientific">Folsomia candida</name>
    <name type="common">Springtail</name>
    <dbReference type="NCBI Taxonomy" id="158441"/>
    <lineage>
        <taxon>Eukaryota</taxon>
        <taxon>Metazoa</taxon>
        <taxon>Ecdysozoa</taxon>
        <taxon>Arthropoda</taxon>
        <taxon>Hexapoda</taxon>
        <taxon>Collembola</taxon>
        <taxon>Entomobryomorpha</taxon>
        <taxon>Isotomoidea</taxon>
        <taxon>Isotomidae</taxon>
        <taxon>Proisotominae</taxon>
        <taxon>Folsomia</taxon>
    </lineage>
</organism>
<comment type="caution">
    <text evidence="4">The sequence shown here is derived from an EMBL/GenBank/DDBJ whole genome shotgun (WGS) entry which is preliminary data.</text>
</comment>
<accession>A0A226DC96</accession>
<dbReference type="GO" id="GO:0006886">
    <property type="term" value="P:intracellular protein transport"/>
    <property type="evidence" value="ECO:0007669"/>
    <property type="project" value="InterPro"/>
</dbReference>
<keyword evidence="1" id="KW-0653">Protein transport</keyword>
<reference evidence="4 5" key="1">
    <citation type="submission" date="2015-12" db="EMBL/GenBank/DDBJ databases">
        <title>The genome of Folsomia candida.</title>
        <authorList>
            <person name="Faddeeva A."/>
            <person name="Derks M.F."/>
            <person name="Anvar Y."/>
            <person name="Smit S."/>
            <person name="Van Straalen N."/>
            <person name="Roelofs D."/>
        </authorList>
    </citation>
    <scope>NUCLEOTIDE SEQUENCE [LARGE SCALE GENOMIC DNA]</scope>
    <source>
        <strain evidence="4 5">VU population</strain>
        <tissue evidence="4">Whole body</tissue>
    </source>
</reference>
<dbReference type="GO" id="GO:0017038">
    <property type="term" value="P:protein import"/>
    <property type="evidence" value="ECO:0007669"/>
    <property type="project" value="InterPro"/>
</dbReference>
<dbReference type="Pfam" id="PF01043">
    <property type="entry name" value="SecA_PP_bind"/>
    <property type="match status" value="1"/>
</dbReference>
<dbReference type="InterPro" id="IPR011130">
    <property type="entry name" value="SecA_preprotein_X-link_dom"/>
</dbReference>
<dbReference type="InterPro" id="IPR014018">
    <property type="entry name" value="SecA_motor_DEAD"/>
</dbReference>
<evidence type="ECO:0000313" key="4">
    <source>
        <dbReference type="EMBL" id="OXA42347.1"/>
    </source>
</evidence>
<dbReference type="PANTHER" id="PTHR30612:SF0">
    <property type="entry name" value="CHLOROPLAST PROTEIN-TRANSPORTING ATPASE"/>
    <property type="match status" value="1"/>
</dbReference>
<dbReference type="STRING" id="158441.A0A226DC96"/>
<dbReference type="SUPFAM" id="SSF52540">
    <property type="entry name" value="P-loop containing nucleoside triphosphate hydrolases"/>
    <property type="match status" value="2"/>
</dbReference>
<keyword evidence="2" id="KW-0811">Translocation</keyword>
<evidence type="ECO:0000259" key="3">
    <source>
        <dbReference type="PROSITE" id="PS51196"/>
    </source>
</evidence>
<dbReference type="SUPFAM" id="SSF81767">
    <property type="entry name" value="Pre-protein crosslinking domain of SecA"/>
    <property type="match status" value="1"/>
</dbReference>